<dbReference type="InterPro" id="IPR010817">
    <property type="entry name" value="HemY_N"/>
</dbReference>
<evidence type="ECO:0000259" key="11">
    <source>
        <dbReference type="Pfam" id="PF07219"/>
    </source>
</evidence>
<keyword evidence="5" id="KW-0997">Cell inner membrane</keyword>
<accession>A0A0D9ATU4</accession>
<evidence type="ECO:0000256" key="5">
    <source>
        <dbReference type="ARBA" id="ARBA00022519"/>
    </source>
</evidence>
<feature type="transmembrane region" description="Helical" evidence="10">
    <location>
        <begin position="43"/>
        <end position="73"/>
    </location>
</feature>
<dbReference type="Proteomes" id="UP000032487">
    <property type="component" value="Unassembled WGS sequence"/>
</dbReference>
<dbReference type="GO" id="GO:0042168">
    <property type="term" value="P:heme metabolic process"/>
    <property type="evidence" value="ECO:0007669"/>
    <property type="project" value="InterPro"/>
</dbReference>
<proteinExistence type="predicted"/>
<evidence type="ECO:0000313" key="12">
    <source>
        <dbReference type="EMBL" id="KJH84167.1"/>
    </source>
</evidence>
<dbReference type="InterPro" id="IPR019734">
    <property type="entry name" value="TPR_rpt"/>
</dbReference>
<dbReference type="RefSeq" id="WP_045160462.1">
    <property type="nucleotide sequence ID" value="NZ_JYHV01000007.1"/>
</dbReference>
<dbReference type="NCBIfam" id="TIGR00540">
    <property type="entry name" value="TPR_hemY_coli"/>
    <property type="match status" value="1"/>
</dbReference>
<gene>
    <name evidence="12" type="ORF">UF78_02350</name>
</gene>
<protein>
    <submittedName>
        <fullName evidence="12">Heme biosynthesis protein HemY</fullName>
    </submittedName>
</protein>
<comment type="pathway">
    <text evidence="3">Porphyrin-containing compound metabolism; protoheme biosynthesis.</text>
</comment>
<evidence type="ECO:0000313" key="13">
    <source>
        <dbReference type="Proteomes" id="UP000032487"/>
    </source>
</evidence>
<organism evidence="12 13">
    <name type="scientific">Stutzerimonas stutzeri</name>
    <name type="common">Pseudomonas stutzeri</name>
    <dbReference type="NCBI Taxonomy" id="316"/>
    <lineage>
        <taxon>Bacteria</taxon>
        <taxon>Pseudomonadati</taxon>
        <taxon>Pseudomonadota</taxon>
        <taxon>Gammaproteobacteria</taxon>
        <taxon>Pseudomonadales</taxon>
        <taxon>Pseudomonadaceae</taxon>
        <taxon>Stutzerimonas</taxon>
    </lineage>
</organism>
<evidence type="ECO:0000256" key="3">
    <source>
        <dbReference type="ARBA" id="ARBA00004744"/>
    </source>
</evidence>
<comment type="caution">
    <text evidence="12">The sequence shown here is derived from an EMBL/GenBank/DDBJ whole genome shotgun (WGS) entry which is preliminary data.</text>
</comment>
<keyword evidence="4" id="KW-1003">Cell membrane</keyword>
<evidence type="ECO:0000256" key="1">
    <source>
        <dbReference type="ARBA" id="ARBA00002962"/>
    </source>
</evidence>
<dbReference type="Pfam" id="PF13174">
    <property type="entry name" value="TPR_6"/>
    <property type="match status" value="1"/>
</dbReference>
<comment type="subcellular location">
    <subcellularLocation>
        <location evidence="2">Cell inner membrane</location>
        <topology evidence="2">Multi-pass membrane protein</topology>
    </subcellularLocation>
</comment>
<dbReference type="InterPro" id="IPR011990">
    <property type="entry name" value="TPR-like_helical_dom_sf"/>
</dbReference>
<dbReference type="GO" id="GO:0005886">
    <property type="term" value="C:plasma membrane"/>
    <property type="evidence" value="ECO:0007669"/>
    <property type="project" value="UniProtKB-SubCell"/>
</dbReference>
<dbReference type="Pfam" id="PF07219">
    <property type="entry name" value="HemY_N"/>
    <property type="match status" value="1"/>
</dbReference>
<sequence>MKRLAFVVLILLVVVGFFGWAIYQDPGYVLISYDRFRYESSFWIFLGLIACLWLLAMVVHWVIGLLHASGALVNPWSRRHRARRVAKASRAGLRELAEGQWGLALGHLRIAAEHDRQPLVHYLGAARAASELGEYEQSDELLRKAREREPEAGLAVGLTQAQLQIARGQYDAARESLNALHSDHPRHPYVLTLLQQLYVQLQDWPALCRLLPELRKHRVLPPARLDELERLAWTAALEQVGQVQAATSEDAQQALNQRWQTVPSKLRNEPLLVRAYTDGLSRLGAEEKAEEILYAALKRQFDDLLIERYGRVRGREPSRQLAHAEAWLKAHPDNPELLLALGRLSLRNEFWGKARDYLEASLRLEHRPQTCAELARLLAQLGDKERSNRLFQEGLGLLDQSSNNRLQVVNGS</sequence>
<evidence type="ECO:0000256" key="9">
    <source>
        <dbReference type="ARBA" id="ARBA00023244"/>
    </source>
</evidence>
<evidence type="ECO:0000256" key="8">
    <source>
        <dbReference type="ARBA" id="ARBA00023136"/>
    </source>
</evidence>
<keyword evidence="9" id="KW-0627">Porphyrin biosynthesis</keyword>
<keyword evidence="7 10" id="KW-1133">Transmembrane helix</keyword>
<evidence type="ECO:0000256" key="6">
    <source>
        <dbReference type="ARBA" id="ARBA00022692"/>
    </source>
</evidence>
<evidence type="ECO:0000256" key="7">
    <source>
        <dbReference type="ARBA" id="ARBA00022989"/>
    </source>
</evidence>
<dbReference type="SUPFAM" id="SSF48452">
    <property type="entry name" value="TPR-like"/>
    <property type="match status" value="1"/>
</dbReference>
<evidence type="ECO:0000256" key="4">
    <source>
        <dbReference type="ARBA" id="ARBA00022475"/>
    </source>
</evidence>
<name>A0A0D9ATU4_STUST</name>
<feature type="domain" description="HemY N-terminal" evidence="11">
    <location>
        <begin position="27"/>
        <end position="133"/>
    </location>
</feature>
<comment type="function">
    <text evidence="1">Involved in a late step of protoheme IX synthesis.</text>
</comment>
<dbReference type="Gene3D" id="1.25.40.10">
    <property type="entry name" value="Tetratricopeptide repeat domain"/>
    <property type="match status" value="2"/>
</dbReference>
<keyword evidence="6 10" id="KW-0812">Transmembrane</keyword>
<dbReference type="AlphaFoldDB" id="A0A0D9ATU4"/>
<dbReference type="InterPro" id="IPR005254">
    <property type="entry name" value="Heme_biosyn_assoc_TPR_pro"/>
</dbReference>
<reference evidence="12 13" key="1">
    <citation type="submission" date="2015-02" db="EMBL/GenBank/DDBJ databases">
        <title>Draft genome sequence of Pseudomonas stutzeri NT0128 isolated from wheat (Triticum turgidum) rhizosphere.</title>
        <authorList>
            <person name="Tovi N."/>
            <person name="Frenk S."/>
            <person name="Hadar Y."/>
            <person name="Minz D."/>
        </authorList>
    </citation>
    <scope>NUCLEOTIDE SEQUENCE [LARGE SCALE GENOMIC DNA]</scope>
    <source>
        <strain evidence="12 13">NT0128</strain>
    </source>
</reference>
<dbReference type="EMBL" id="JYHV01000007">
    <property type="protein sequence ID" value="KJH84167.1"/>
    <property type="molecule type" value="Genomic_DNA"/>
</dbReference>
<dbReference type="GO" id="GO:0006779">
    <property type="term" value="P:porphyrin-containing compound biosynthetic process"/>
    <property type="evidence" value="ECO:0007669"/>
    <property type="project" value="UniProtKB-KW"/>
</dbReference>
<keyword evidence="8 10" id="KW-0472">Membrane</keyword>
<dbReference type="PATRIC" id="fig|316.101.peg.3470"/>
<evidence type="ECO:0000256" key="10">
    <source>
        <dbReference type="SAM" id="Phobius"/>
    </source>
</evidence>
<evidence type="ECO:0000256" key="2">
    <source>
        <dbReference type="ARBA" id="ARBA00004429"/>
    </source>
</evidence>
<dbReference type="OrthoDB" id="7053339at2"/>